<feature type="domain" description="DUF4935" evidence="1">
    <location>
        <begin position="10"/>
        <end position="171"/>
    </location>
</feature>
<dbReference type="Proteomes" id="UP000054695">
    <property type="component" value="Unassembled WGS sequence"/>
</dbReference>
<sequence>MKKKTPEIKIVLDTNALYTKDAYYLCKKAIGDLITEESGRNDINIAWHLPQTVINERNYQMIVAIEQLWPNIEKLQQILGHNLNITKDLLIKRIQECIEDQIKAFNISVIDIDESQVNLKELIQRACFRLPPFSYGKEEKGFRDALIAETFFQFLSNTPKSVDKIIFVTNDGLLKKHLEDGIKDRKNVHILSEIEELIGLLNTLASHLDETTIKKYQQLVSKYFFEEENRECIYYKKNISQQIQDKFKTELSMIPEMSSLKRKNNTWYINQPQFLEKNKTTIKWATRIEMQFELYTEEVVPKVKEVRTSPSIFRNDKGLFSIPPKGFVSIFDSTSNDYEVKKEITSQGKTIFEVQWEIRVSAKNKLTHLKILDINYIDTIWEVI</sequence>
<dbReference type="RefSeq" id="WP_058460991.1">
    <property type="nucleotide sequence ID" value="NZ_CAAAIY010000038.1"/>
</dbReference>
<dbReference type="AlphaFoldDB" id="A0A0W0R9T2"/>
<evidence type="ECO:0000313" key="3">
    <source>
        <dbReference type="Proteomes" id="UP000054695"/>
    </source>
</evidence>
<dbReference type="PATRIC" id="fig|447.4.peg.3728"/>
<dbReference type="OrthoDB" id="5657208at2"/>
<proteinExistence type="predicted"/>
<comment type="caution">
    <text evidence="2">The sequence shown here is derived from an EMBL/GenBank/DDBJ whole genome shotgun (WGS) entry which is preliminary data.</text>
</comment>
<evidence type="ECO:0000313" key="2">
    <source>
        <dbReference type="EMBL" id="KTC67839.1"/>
    </source>
</evidence>
<dbReference type="Pfam" id="PF16289">
    <property type="entry name" value="PIN_12"/>
    <property type="match status" value="1"/>
</dbReference>
<keyword evidence="3" id="KW-1185">Reference proteome</keyword>
<evidence type="ECO:0000259" key="1">
    <source>
        <dbReference type="Pfam" id="PF16289"/>
    </source>
</evidence>
<dbReference type="InterPro" id="IPR032557">
    <property type="entry name" value="DUF4935"/>
</dbReference>
<reference evidence="2 3" key="1">
    <citation type="submission" date="2015-11" db="EMBL/GenBank/DDBJ databases">
        <title>Genomic analysis of 38 Legionella species identifies large and diverse effector repertoires.</title>
        <authorList>
            <person name="Burstein D."/>
            <person name="Amaro F."/>
            <person name="Zusman T."/>
            <person name="Lifshitz Z."/>
            <person name="Cohen O."/>
            <person name="Gilbert J.A."/>
            <person name="Pupko T."/>
            <person name="Shuman H.A."/>
            <person name="Segal G."/>
        </authorList>
    </citation>
    <scope>NUCLEOTIDE SEQUENCE [LARGE SCALE GENOMIC DNA]</scope>
    <source>
        <strain evidence="2 3">WIGA</strain>
    </source>
</reference>
<name>A0A0W0R9T2_LEGBO</name>
<accession>A0A0W0R9T2</accession>
<dbReference type="EMBL" id="LNXU01000057">
    <property type="protein sequence ID" value="KTC67839.1"/>
    <property type="molecule type" value="Genomic_DNA"/>
</dbReference>
<protein>
    <recommendedName>
        <fullName evidence="1">DUF4935 domain-containing protein</fullName>
    </recommendedName>
</protein>
<gene>
    <name evidence="2" type="ORF">Lboz_3482</name>
</gene>
<organism evidence="2 3">
    <name type="scientific">Legionella bozemanae</name>
    <name type="common">Fluoribacter bozemanae</name>
    <dbReference type="NCBI Taxonomy" id="447"/>
    <lineage>
        <taxon>Bacteria</taxon>
        <taxon>Pseudomonadati</taxon>
        <taxon>Pseudomonadota</taxon>
        <taxon>Gammaproteobacteria</taxon>
        <taxon>Legionellales</taxon>
        <taxon>Legionellaceae</taxon>
        <taxon>Legionella</taxon>
    </lineage>
</organism>